<sequence>MTSRRVSLPVAFTQKACPSDNFLSPSAAAAFSVRRRSHQPNAQMPATRTHRRSLPGTPRRHSPRYRGLPHVDEYACSSSRFEYSTVIMALRYLTREAKKWIEVPAY</sequence>
<dbReference type="AlphaFoldDB" id="A0AAN8FWM3"/>
<protein>
    <submittedName>
        <fullName evidence="2">Uncharacterized protein</fullName>
    </submittedName>
</protein>
<feature type="compositionally biased region" description="Basic residues" evidence="1">
    <location>
        <begin position="48"/>
        <end position="64"/>
    </location>
</feature>
<evidence type="ECO:0000313" key="3">
    <source>
        <dbReference type="Proteomes" id="UP001331761"/>
    </source>
</evidence>
<evidence type="ECO:0000313" key="2">
    <source>
        <dbReference type="EMBL" id="KAK5971813.1"/>
    </source>
</evidence>
<feature type="non-terminal residue" evidence="2">
    <location>
        <position position="106"/>
    </location>
</feature>
<dbReference type="EMBL" id="WIXE01017359">
    <property type="protein sequence ID" value="KAK5971813.1"/>
    <property type="molecule type" value="Genomic_DNA"/>
</dbReference>
<evidence type="ECO:0000256" key="1">
    <source>
        <dbReference type="SAM" id="MobiDB-lite"/>
    </source>
</evidence>
<name>A0AAN8FWM3_TRICO</name>
<keyword evidence="3" id="KW-1185">Reference proteome</keyword>
<reference evidence="2 3" key="1">
    <citation type="submission" date="2019-10" db="EMBL/GenBank/DDBJ databases">
        <title>Assembly and Annotation for the nematode Trichostrongylus colubriformis.</title>
        <authorList>
            <person name="Martin J."/>
        </authorList>
    </citation>
    <scope>NUCLEOTIDE SEQUENCE [LARGE SCALE GENOMIC DNA]</scope>
    <source>
        <strain evidence="2">G859</strain>
        <tissue evidence="2">Whole worm</tissue>
    </source>
</reference>
<proteinExistence type="predicted"/>
<accession>A0AAN8FWM3</accession>
<dbReference type="Proteomes" id="UP001331761">
    <property type="component" value="Unassembled WGS sequence"/>
</dbReference>
<comment type="caution">
    <text evidence="2">The sequence shown here is derived from an EMBL/GenBank/DDBJ whole genome shotgun (WGS) entry which is preliminary data.</text>
</comment>
<organism evidence="2 3">
    <name type="scientific">Trichostrongylus colubriformis</name>
    <name type="common">Black scour worm</name>
    <dbReference type="NCBI Taxonomy" id="6319"/>
    <lineage>
        <taxon>Eukaryota</taxon>
        <taxon>Metazoa</taxon>
        <taxon>Ecdysozoa</taxon>
        <taxon>Nematoda</taxon>
        <taxon>Chromadorea</taxon>
        <taxon>Rhabditida</taxon>
        <taxon>Rhabditina</taxon>
        <taxon>Rhabditomorpha</taxon>
        <taxon>Strongyloidea</taxon>
        <taxon>Trichostrongylidae</taxon>
        <taxon>Trichostrongylus</taxon>
    </lineage>
</organism>
<gene>
    <name evidence="2" type="ORF">GCK32_020164</name>
</gene>
<feature type="region of interest" description="Disordered" evidence="1">
    <location>
        <begin position="35"/>
        <end position="67"/>
    </location>
</feature>